<dbReference type="Proteomes" id="UP000035036">
    <property type="component" value="Chromosome"/>
</dbReference>
<organism evidence="2 3">
    <name type="scientific">Geoalkalibacter subterraneus</name>
    <dbReference type="NCBI Taxonomy" id="483547"/>
    <lineage>
        <taxon>Bacteria</taxon>
        <taxon>Pseudomonadati</taxon>
        <taxon>Thermodesulfobacteriota</taxon>
        <taxon>Desulfuromonadia</taxon>
        <taxon>Desulfuromonadales</taxon>
        <taxon>Geoalkalibacteraceae</taxon>
        <taxon>Geoalkalibacter</taxon>
    </lineage>
</organism>
<sequence>MVVGFNHNVRYKGELYHVQTEDGGLKKPQIITHLYRAGSILSSKRVSYADITRIENLARVVEDLMKEQHKEMLRRLKNGDFDGVILERFGENCALAAQSTSVDENTAPDVPEMLPRAVEVRREPVAEELENSASPEDKPSDERSPEGLSLDDLVLSYLTGGKDE</sequence>
<keyword evidence="3" id="KW-1185">Reference proteome</keyword>
<accession>A0A0B5FM45</accession>
<evidence type="ECO:0000313" key="3">
    <source>
        <dbReference type="Proteomes" id="UP000035036"/>
    </source>
</evidence>
<evidence type="ECO:0000256" key="1">
    <source>
        <dbReference type="SAM" id="MobiDB-lite"/>
    </source>
</evidence>
<proteinExistence type="predicted"/>
<evidence type="ECO:0000313" key="2">
    <source>
        <dbReference type="EMBL" id="AJF05714.1"/>
    </source>
</evidence>
<dbReference type="AlphaFoldDB" id="A0A0B5FM45"/>
<dbReference type="KEGG" id="gsb:GSUB_02805"/>
<name>A0A0B5FM45_9BACT</name>
<protein>
    <submittedName>
        <fullName evidence="2">Uncharacterized protein</fullName>
    </submittedName>
</protein>
<dbReference type="OrthoDB" id="5381599at2"/>
<gene>
    <name evidence="2" type="ORF">GSUB_02805</name>
</gene>
<reference evidence="2 3" key="1">
    <citation type="journal article" date="2015" name="Genome Announc.">
        <title>Genomes of Geoalkalibacter ferrihydriticus Z-0531T and Geoalkalibacter subterraneus Red1T, Two Haloalkaliphilic Metal-Reducing Deltaproteobacteria.</title>
        <authorList>
            <person name="Badalamenti J.P."/>
            <person name="Krajmalnik-Brown R."/>
            <person name="Torres C.I."/>
            <person name="Bond D.R."/>
        </authorList>
    </citation>
    <scope>NUCLEOTIDE SEQUENCE [LARGE SCALE GENOMIC DNA]</scope>
    <source>
        <strain evidence="2 3">Red1</strain>
    </source>
</reference>
<feature type="region of interest" description="Disordered" evidence="1">
    <location>
        <begin position="116"/>
        <end position="164"/>
    </location>
</feature>
<dbReference type="HOGENOM" id="CLU_094189_1_0_7"/>
<dbReference type="RefSeq" id="WP_040199098.1">
    <property type="nucleotide sequence ID" value="NZ_CP010311.1"/>
</dbReference>
<dbReference type="EMBL" id="CP010311">
    <property type="protein sequence ID" value="AJF05714.1"/>
    <property type="molecule type" value="Genomic_DNA"/>
</dbReference>
<feature type="compositionally biased region" description="Basic and acidic residues" evidence="1">
    <location>
        <begin position="135"/>
        <end position="145"/>
    </location>
</feature>
<dbReference type="STRING" id="483547.GSUB_02805"/>